<dbReference type="InterPro" id="IPR011009">
    <property type="entry name" value="Kinase-like_dom_sf"/>
</dbReference>
<dbReference type="Proteomes" id="UP000076722">
    <property type="component" value="Unassembled WGS sequence"/>
</dbReference>
<dbReference type="GO" id="GO:0005524">
    <property type="term" value="F:ATP binding"/>
    <property type="evidence" value="ECO:0007669"/>
    <property type="project" value="InterPro"/>
</dbReference>
<dbReference type="PANTHER" id="PTHR23257">
    <property type="entry name" value="SERINE-THREONINE PROTEIN KINASE"/>
    <property type="match status" value="1"/>
</dbReference>
<evidence type="ECO:0000313" key="2">
    <source>
        <dbReference type="EMBL" id="KZS88612.1"/>
    </source>
</evidence>
<reference evidence="2 3" key="1">
    <citation type="journal article" date="2016" name="Mol. Biol. Evol.">
        <title>Comparative Genomics of Early-Diverging Mushroom-Forming Fungi Provides Insights into the Origins of Lignocellulose Decay Capabilities.</title>
        <authorList>
            <person name="Nagy L.G."/>
            <person name="Riley R."/>
            <person name="Tritt A."/>
            <person name="Adam C."/>
            <person name="Daum C."/>
            <person name="Floudas D."/>
            <person name="Sun H."/>
            <person name="Yadav J.S."/>
            <person name="Pangilinan J."/>
            <person name="Larsson K.H."/>
            <person name="Matsuura K."/>
            <person name="Barry K."/>
            <person name="Labutti K."/>
            <person name="Kuo R."/>
            <person name="Ohm R.A."/>
            <person name="Bhattacharya S.S."/>
            <person name="Shirouzu T."/>
            <person name="Yoshinaga Y."/>
            <person name="Martin F.M."/>
            <person name="Grigoriev I.V."/>
            <person name="Hibbett D.S."/>
        </authorList>
    </citation>
    <scope>NUCLEOTIDE SEQUENCE [LARGE SCALE GENOMIC DNA]</scope>
    <source>
        <strain evidence="2 3">HHB9708</strain>
    </source>
</reference>
<dbReference type="Pfam" id="PF07714">
    <property type="entry name" value="PK_Tyr_Ser-Thr"/>
    <property type="match status" value="1"/>
</dbReference>
<dbReference type="InterPro" id="IPR050167">
    <property type="entry name" value="Ser_Thr_protein_kinase"/>
</dbReference>
<organism evidence="2 3">
    <name type="scientific">Sistotremastrum niveocremeum HHB9708</name>
    <dbReference type="NCBI Taxonomy" id="1314777"/>
    <lineage>
        <taxon>Eukaryota</taxon>
        <taxon>Fungi</taxon>
        <taxon>Dikarya</taxon>
        <taxon>Basidiomycota</taxon>
        <taxon>Agaricomycotina</taxon>
        <taxon>Agaricomycetes</taxon>
        <taxon>Sistotremastrales</taxon>
        <taxon>Sistotremastraceae</taxon>
        <taxon>Sertulicium</taxon>
        <taxon>Sertulicium niveocremeum</taxon>
    </lineage>
</organism>
<dbReference type="AlphaFoldDB" id="A0A164PDA8"/>
<dbReference type="InterPro" id="IPR001245">
    <property type="entry name" value="Ser-Thr/Tyr_kinase_cat_dom"/>
</dbReference>
<protein>
    <submittedName>
        <fullName evidence="2">Kinase-like protein</fullName>
    </submittedName>
</protein>
<proteinExistence type="predicted"/>
<feature type="domain" description="Protein kinase" evidence="1">
    <location>
        <begin position="22"/>
        <end position="311"/>
    </location>
</feature>
<keyword evidence="3" id="KW-1185">Reference proteome</keyword>
<dbReference type="GO" id="GO:0007165">
    <property type="term" value="P:signal transduction"/>
    <property type="evidence" value="ECO:0007669"/>
    <property type="project" value="TreeGrafter"/>
</dbReference>
<keyword evidence="2" id="KW-0808">Transferase</keyword>
<dbReference type="SUPFAM" id="SSF56112">
    <property type="entry name" value="Protein kinase-like (PK-like)"/>
    <property type="match status" value="1"/>
</dbReference>
<dbReference type="EMBL" id="KV419435">
    <property type="protein sequence ID" value="KZS88612.1"/>
    <property type="molecule type" value="Genomic_DNA"/>
</dbReference>
<accession>A0A164PDA8</accession>
<name>A0A164PDA8_9AGAM</name>
<dbReference type="Gene3D" id="1.10.510.10">
    <property type="entry name" value="Transferase(Phosphotransferase) domain 1"/>
    <property type="match status" value="1"/>
</dbReference>
<dbReference type="GO" id="GO:0005737">
    <property type="term" value="C:cytoplasm"/>
    <property type="evidence" value="ECO:0007669"/>
    <property type="project" value="TreeGrafter"/>
</dbReference>
<sequence length="311" mass="33940">MNIVDEQPGLPYSCDVTGHLVFEEGHPLKASAQVDLHSASLEGEMVMVKVIRSISVSNDARRKSAEAGNLNSRHTMTLICEQKIAREVDKLTALKHVNVLPYRGFCFYPTASPESGRNTWLFSVVSPKVQGGTLSEYVRNQDVDHLILASGVADGLNYLHKQGIVHGALKSSNIFVQDNVPKLAEPSLNVLTPLLPSDSLSLTTDGPSDTLRWMAPEQVLSNSDPTVEADIWAFGCILMELLTKVVPYAECKVDAQVMLRMEEKKAPTSLLVDLGVFGSGLDLEFGKICTGCWHFDPQARSPLGVIVKALK</sequence>
<dbReference type="InterPro" id="IPR000719">
    <property type="entry name" value="Prot_kinase_dom"/>
</dbReference>
<dbReference type="PROSITE" id="PS50011">
    <property type="entry name" value="PROTEIN_KINASE_DOM"/>
    <property type="match status" value="1"/>
</dbReference>
<evidence type="ECO:0000313" key="3">
    <source>
        <dbReference type="Proteomes" id="UP000076722"/>
    </source>
</evidence>
<gene>
    <name evidence="2" type="ORF">SISNIDRAFT_490036</name>
</gene>
<dbReference type="STRING" id="1314777.A0A164PDA8"/>
<keyword evidence="2" id="KW-0418">Kinase</keyword>
<evidence type="ECO:0000259" key="1">
    <source>
        <dbReference type="PROSITE" id="PS50011"/>
    </source>
</evidence>
<dbReference type="GO" id="GO:0004672">
    <property type="term" value="F:protein kinase activity"/>
    <property type="evidence" value="ECO:0007669"/>
    <property type="project" value="InterPro"/>
</dbReference>